<dbReference type="Pfam" id="PF11085">
    <property type="entry name" value="YqhR"/>
    <property type="match status" value="1"/>
</dbReference>
<keyword evidence="1" id="KW-0812">Transmembrane</keyword>
<sequence length="167" mass="18770">MSDEKEKKQENHKETKNEQKTSLVGKVAVIGFAGGVFWGLLAYLAYILNLTEISPNLILQPFILGQWKNGTMGNIIGIIVLGILSIGAAFVYYVLLKRFKSMYIGILFGLLLFGLVFFVLNPIFPNLKSVAELQRSTIVTTVCIYILYGLFVGYSISFEYNELNIER</sequence>
<protein>
    <submittedName>
        <fullName evidence="2">YqhR family membrane protein</fullName>
    </submittedName>
</protein>
<feature type="transmembrane region" description="Helical" evidence="1">
    <location>
        <begin position="102"/>
        <end position="124"/>
    </location>
</feature>
<dbReference type="RefSeq" id="WP_328015004.1">
    <property type="nucleotide sequence ID" value="NZ_JARTFS010000005.1"/>
</dbReference>
<evidence type="ECO:0000313" key="3">
    <source>
        <dbReference type="Proteomes" id="UP001342826"/>
    </source>
</evidence>
<organism evidence="2 3">
    <name type="scientific">Metabacillus fastidiosus</name>
    <dbReference type="NCBI Taxonomy" id="1458"/>
    <lineage>
        <taxon>Bacteria</taxon>
        <taxon>Bacillati</taxon>
        <taxon>Bacillota</taxon>
        <taxon>Bacilli</taxon>
        <taxon>Bacillales</taxon>
        <taxon>Bacillaceae</taxon>
        <taxon>Metabacillus</taxon>
    </lineage>
</organism>
<reference evidence="2 3" key="1">
    <citation type="submission" date="2023-03" db="EMBL/GenBank/DDBJ databases">
        <title>Bacillus Genome Sequencing.</title>
        <authorList>
            <person name="Dunlap C."/>
        </authorList>
    </citation>
    <scope>NUCLEOTIDE SEQUENCE [LARGE SCALE GENOMIC DNA]</scope>
    <source>
        <strain evidence="2 3">NRS-1717</strain>
    </source>
</reference>
<dbReference type="EMBL" id="JARTFS010000005">
    <property type="protein sequence ID" value="MED4400895.1"/>
    <property type="molecule type" value="Genomic_DNA"/>
</dbReference>
<proteinExistence type="predicted"/>
<keyword evidence="1" id="KW-0472">Membrane</keyword>
<gene>
    <name evidence="2" type="ORF">P9271_06055</name>
</gene>
<feature type="transmembrane region" description="Helical" evidence="1">
    <location>
        <begin position="75"/>
        <end position="95"/>
    </location>
</feature>
<evidence type="ECO:0000313" key="2">
    <source>
        <dbReference type="EMBL" id="MED4400895.1"/>
    </source>
</evidence>
<dbReference type="Proteomes" id="UP001342826">
    <property type="component" value="Unassembled WGS sequence"/>
</dbReference>
<evidence type="ECO:0000256" key="1">
    <source>
        <dbReference type="SAM" id="Phobius"/>
    </source>
</evidence>
<keyword evidence="3" id="KW-1185">Reference proteome</keyword>
<dbReference type="InterPro" id="IPR024563">
    <property type="entry name" value="YqhR"/>
</dbReference>
<feature type="transmembrane region" description="Helical" evidence="1">
    <location>
        <begin position="23"/>
        <end position="48"/>
    </location>
</feature>
<keyword evidence="1" id="KW-1133">Transmembrane helix</keyword>
<feature type="transmembrane region" description="Helical" evidence="1">
    <location>
        <begin position="136"/>
        <end position="157"/>
    </location>
</feature>
<name>A0ABU6NUS2_9BACI</name>
<accession>A0ABU6NUS2</accession>
<comment type="caution">
    <text evidence="2">The sequence shown here is derived from an EMBL/GenBank/DDBJ whole genome shotgun (WGS) entry which is preliminary data.</text>
</comment>